<dbReference type="AlphaFoldDB" id="A0A3B0QDT0"/>
<evidence type="ECO:0000313" key="2">
    <source>
        <dbReference type="Proteomes" id="UP000257559"/>
    </source>
</evidence>
<reference evidence="2" key="1">
    <citation type="submission" date="2018-06" db="EMBL/GenBank/DDBJ databases">
        <authorList>
            <consortium name="Pathogen Informatics"/>
        </authorList>
    </citation>
    <scope>NUCLEOTIDE SEQUENCE [LARGE SCALE GENOMIC DNA]</scope>
    <source>
        <strain evidence="2">NCTC10132</strain>
    </source>
</reference>
<dbReference type="EMBL" id="LS991951">
    <property type="protein sequence ID" value="SYV97863.1"/>
    <property type="molecule type" value="Genomic_DNA"/>
</dbReference>
<proteinExistence type="predicted"/>
<organism evidence="1 2">
    <name type="scientific">Mycoplasmopsis edwardii</name>
    <dbReference type="NCBI Taxonomy" id="53558"/>
    <lineage>
        <taxon>Bacteria</taxon>
        <taxon>Bacillati</taxon>
        <taxon>Mycoplasmatota</taxon>
        <taxon>Mycoplasmoidales</taxon>
        <taxon>Metamycoplasmataceae</taxon>
        <taxon>Mycoplasmopsis</taxon>
    </lineage>
</organism>
<sequence>MARKFDLAIEKILKIQTEARKKPADQATRPIW</sequence>
<keyword evidence="2" id="KW-1185">Reference proteome</keyword>
<dbReference type="Proteomes" id="UP000257559">
    <property type="component" value="Chromosome"/>
</dbReference>
<evidence type="ECO:0000313" key="1">
    <source>
        <dbReference type="EMBL" id="SYV97863.1"/>
    </source>
</evidence>
<feature type="non-terminal residue" evidence="1">
    <location>
        <position position="32"/>
    </location>
</feature>
<name>A0A3B0QDT0_9BACT</name>
<gene>
    <name evidence="1" type="ORF">NCTC10132_01234</name>
</gene>
<dbReference type="KEGG" id="medw:NCTC10132_01234"/>
<protein>
    <submittedName>
        <fullName evidence="1">Uncharacterized protein</fullName>
    </submittedName>
</protein>
<accession>A0A3B0QDT0</accession>